<dbReference type="HOGENOM" id="CLU_123170_0_1_9"/>
<dbReference type="Gene3D" id="1.20.120.330">
    <property type="entry name" value="Nucleotidyltransferases domain 2"/>
    <property type="match status" value="1"/>
</dbReference>
<reference evidence="2 3" key="2">
    <citation type="journal article" date="2011" name="J. Bacteriol.">
        <title>Complete genome sequence of the anaerobic, halophilic alkalithermophile Natranaerobius thermophilus JW/NM-WN-LF.</title>
        <authorList>
            <person name="Zhao B."/>
            <person name="Mesbah N.M."/>
            <person name="Dalin E."/>
            <person name="Goodwin L."/>
            <person name="Nolan M."/>
            <person name="Pitluck S."/>
            <person name="Chertkov O."/>
            <person name="Brettin T.S."/>
            <person name="Han J."/>
            <person name="Larimer F.W."/>
            <person name="Land M.L."/>
            <person name="Hauser L."/>
            <person name="Kyrpides N."/>
            <person name="Wiegel J."/>
        </authorList>
    </citation>
    <scope>NUCLEOTIDE SEQUENCE [LARGE SCALE GENOMIC DNA]</scope>
    <source>
        <strain evidence="3">ATCC BAA-1301 / DSM 18059 / JW/NM-WN-LF</strain>
    </source>
</reference>
<gene>
    <name evidence="2" type="ordered locus">Nther_1027</name>
</gene>
<dbReference type="EMBL" id="CP001034">
    <property type="protein sequence ID" value="ACB84611.1"/>
    <property type="molecule type" value="Genomic_DNA"/>
</dbReference>
<dbReference type="RefSeq" id="WP_012447488.1">
    <property type="nucleotide sequence ID" value="NC_010718.1"/>
</dbReference>
<keyword evidence="3" id="KW-1185">Reference proteome</keyword>
<evidence type="ECO:0000259" key="1">
    <source>
        <dbReference type="PROSITE" id="PS50910"/>
    </source>
</evidence>
<organism evidence="2 3">
    <name type="scientific">Natranaerobius thermophilus (strain ATCC BAA-1301 / DSM 18059 / JW/NM-WN-LF)</name>
    <dbReference type="NCBI Taxonomy" id="457570"/>
    <lineage>
        <taxon>Bacteria</taxon>
        <taxon>Bacillati</taxon>
        <taxon>Bacillota</taxon>
        <taxon>Clostridia</taxon>
        <taxon>Natranaerobiales</taxon>
        <taxon>Natranaerobiaceae</taxon>
        <taxon>Natranaerobius</taxon>
    </lineage>
</organism>
<evidence type="ECO:0000313" key="2">
    <source>
        <dbReference type="EMBL" id="ACB84611.1"/>
    </source>
</evidence>
<dbReference type="InParanoid" id="B2A0Y8"/>
<dbReference type="OrthoDB" id="9808176at2"/>
<dbReference type="eggNOG" id="COG2250">
    <property type="taxonomic scope" value="Bacteria"/>
</dbReference>
<dbReference type="Proteomes" id="UP000001683">
    <property type="component" value="Chromosome"/>
</dbReference>
<proteinExistence type="predicted"/>
<dbReference type="SUPFAM" id="SSF81593">
    <property type="entry name" value="Nucleotidyltransferase substrate binding subunit/domain"/>
    <property type="match status" value="1"/>
</dbReference>
<reference evidence="2 3" key="1">
    <citation type="submission" date="2008-04" db="EMBL/GenBank/DDBJ databases">
        <title>Complete sequence of chromosome of Natranaerobius thermophilus JW/NM-WN-LF.</title>
        <authorList>
            <consortium name="US DOE Joint Genome Institute"/>
            <person name="Copeland A."/>
            <person name="Lucas S."/>
            <person name="Lapidus A."/>
            <person name="Glavina del Rio T."/>
            <person name="Dalin E."/>
            <person name="Tice H."/>
            <person name="Bruce D."/>
            <person name="Goodwin L."/>
            <person name="Pitluck S."/>
            <person name="Chertkov O."/>
            <person name="Brettin T."/>
            <person name="Detter J.C."/>
            <person name="Han C."/>
            <person name="Kuske C.R."/>
            <person name="Schmutz J."/>
            <person name="Larimer F."/>
            <person name="Land M."/>
            <person name="Hauser L."/>
            <person name="Kyrpides N."/>
            <person name="Lykidis A."/>
            <person name="Mesbah N.M."/>
            <person name="Wiegel J."/>
        </authorList>
    </citation>
    <scope>NUCLEOTIDE SEQUENCE [LARGE SCALE GENOMIC DNA]</scope>
    <source>
        <strain evidence="3">ATCC BAA-1301 / DSM 18059 / JW/NM-WN-LF</strain>
    </source>
</reference>
<evidence type="ECO:0000313" key="3">
    <source>
        <dbReference type="Proteomes" id="UP000001683"/>
    </source>
</evidence>
<dbReference type="PROSITE" id="PS50910">
    <property type="entry name" value="HEPN"/>
    <property type="match status" value="1"/>
</dbReference>
<dbReference type="SMART" id="SM00748">
    <property type="entry name" value="HEPN"/>
    <property type="match status" value="1"/>
</dbReference>
<dbReference type="KEGG" id="nth:Nther_1027"/>
<feature type="domain" description="HEPN" evidence="1">
    <location>
        <begin position="13"/>
        <end position="116"/>
    </location>
</feature>
<dbReference type="Pfam" id="PF05168">
    <property type="entry name" value="HEPN"/>
    <property type="match status" value="1"/>
</dbReference>
<name>B2A0Y8_NATTJ</name>
<dbReference type="STRING" id="457570.Nther_1027"/>
<dbReference type="InterPro" id="IPR007842">
    <property type="entry name" value="HEPN_dom"/>
</dbReference>
<dbReference type="AlphaFoldDB" id="B2A0Y8"/>
<sequence>MTKDVQSLAKEWFEFAEKDLQAAKMLFKEINHITCFHCQQSAEKYIKGLLVLLQIDFKKSHNLSYLLELLDKNIPNDIMEAAEYLNEFAVEARYPGQFSTVTNEEADKALEYCTHIKKYIINLARDNGFKL</sequence>
<protein>
    <submittedName>
        <fullName evidence="2">HEPN domain protein</fullName>
    </submittedName>
</protein>
<accession>B2A0Y8</accession>